<evidence type="ECO:0000313" key="1">
    <source>
        <dbReference type="EMBL" id="MES0874862.1"/>
    </source>
</evidence>
<protein>
    <recommendedName>
        <fullName evidence="3">Lipoprotein</fullName>
    </recommendedName>
</protein>
<sequence>MLTLLGACDRTGSRADGIEVAIEALPVGTAHEHDEGHHTEQATAKHSSDRYVTFRRGDGMKIDLQLGLVNLVPVELQPCDSLTMRLHRGLEWLSPLSSAHAHADHDSAASAGPIDVVAGHAQTLGTLAARPGRYCALVAELRPGTRAAKHGGGLDTTLDGAAIGVAPCYYPTTVGMSDEEAAAVTAHSCIQAKAQDTTRRLTLPFPAGVVLDAANTDLTVTVAIHYEAWFEDIDFATLEHDAAQQARLADNVVAALQAWTDRE</sequence>
<name>A0ABV2ACA2_9GAMM</name>
<gene>
    <name evidence="1" type="ORF">ABSH63_12730</name>
</gene>
<dbReference type="EMBL" id="JBEPIJ010000016">
    <property type="protein sequence ID" value="MES0874862.1"/>
    <property type="molecule type" value="Genomic_DNA"/>
</dbReference>
<evidence type="ECO:0000313" key="2">
    <source>
        <dbReference type="Proteomes" id="UP001465331"/>
    </source>
</evidence>
<dbReference type="Proteomes" id="UP001465331">
    <property type="component" value="Unassembled WGS sequence"/>
</dbReference>
<reference evidence="1 2" key="1">
    <citation type="submission" date="2024-06" db="EMBL/GenBank/DDBJ databases">
        <authorList>
            <person name="Li Z."/>
            <person name="Jiang Y."/>
        </authorList>
    </citation>
    <scope>NUCLEOTIDE SEQUENCE [LARGE SCALE GENOMIC DNA]</scope>
    <source>
        <strain evidence="1 2">HSW-8</strain>
    </source>
</reference>
<accession>A0ABV2ACA2</accession>
<organism evidence="1 2">
    <name type="scientific">Sinimarinibacterium thermocellulolyticum</name>
    <dbReference type="NCBI Taxonomy" id="3170016"/>
    <lineage>
        <taxon>Bacteria</taxon>
        <taxon>Pseudomonadati</taxon>
        <taxon>Pseudomonadota</taxon>
        <taxon>Gammaproteobacteria</taxon>
        <taxon>Nevskiales</taxon>
        <taxon>Nevskiaceae</taxon>
        <taxon>Sinimarinibacterium</taxon>
    </lineage>
</organism>
<comment type="caution">
    <text evidence="1">The sequence shown here is derived from an EMBL/GenBank/DDBJ whole genome shotgun (WGS) entry which is preliminary data.</text>
</comment>
<evidence type="ECO:0008006" key="3">
    <source>
        <dbReference type="Google" id="ProtNLM"/>
    </source>
</evidence>
<proteinExistence type="predicted"/>
<keyword evidence="2" id="KW-1185">Reference proteome</keyword>